<accession>A0A7U4E826</accession>
<dbReference type="SMART" id="SM00448">
    <property type="entry name" value="REC"/>
    <property type="match status" value="1"/>
</dbReference>
<dbReference type="InterPro" id="IPR001789">
    <property type="entry name" value="Sig_transdc_resp-reg_receiver"/>
</dbReference>
<dbReference type="GO" id="GO:0000160">
    <property type="term" value="P:phosphorelay signal transduction system"/>
    <property type="evidence" value="ECO:0007669"/>
    <property type="project" value="InterPro"/>
</dbReference>
<reference evidence="4" key="1">
    <citation type="submission" date="2011-06" db="EMBL/GenBank/DDBJ databases">
        <title>The complete genome of chromosome of Runella slithyformis DSM 19594.</title>
        <authorList>
            <consortium name="US DOE Joint Genome Institute (JGI-PGF)"/>
            <person name="Lucas S."/>
            <person name="Han J."/>
            <person name="Lapidus A."/>
            <person name="Bruce D."/>
            <person name="Goodwin L."/>
            <person name="Pitluck S."/>
            <person name="Peters L."/>
            <person name="Kyrpides N."/>
            <person name="Mavromatis K."/>
            <person name="Ivanova N."/>
            <person name="Ovchinnikova G."/>
            <person name="Zhang X."/>
            <person name="Misra M."/>
            <person name="Detter J.C."/>
            <person name="Tapia R."/>
            <person name="Han C."/>
            <person name="Land M."/>
            <person name="Hauser L."/>
            <person name="Markowitz V."/>
            <person name="Cheng J.-F."/>
            <person name="Hugenholtz P."/>
            <person name="Woyke T."/>
            <person name="Wu D."/>
            <person name="Tindall B."/>
            <person name="Faehrich R."/>
            <person name="Brambilla E."/>
            <person name="Klenk H.-P."/>
            <person name="Eisen J.A."/>
        </authorList>
    </citation>
    <scope>NUCLEOTIDE SEQUENCE [LARGE SCALE GENOMIC DNA]</scope>
    <source>
        <strain evidence="4">ATCC 29530 / DSM 19594 / LMG 11500 / NCIMB 11436 / LSU 4</strain>
    </source>
</reference>
<keyword evidence="4" id="KW-1185">Reference proteome</keyword>
<dbReference type="Pfam" id="PF00072">
    <property type="entry name" value="Response_reg"/>
    <property type="match status" value="1"/>
</dbReference>
<dbReference type="PROSITE" id="PS50110">
    <property type="entry name" value="RESPONSE_REGULATORY"/>
    <property type="match status" value="1"/>
</dbReference>
<feature type="modified residue" description="4-aspartylphosphate" evidence="1">
    <location>
        <position position="64"/>
    </location>
</feature>
<dbReference type="InterPro" id="IPR011006">
    <property type="entry name" value="CheY-like_superfamily"/>
</dbReference>
<organism evidence="3 4">
    <name type="scientific">Runella slithyformis (strain ATCC 29530 / DSM 19594 / LMG 11500 / NCIMB 11436 / LSU 4)</name>
    <dbReference type="NCBI Taxonomy" id="761193"/>
    <lineage>
        <taxon>Bacteria</taxon>
        <taxon>Pseudomonadati</taxon>
        <taxon>Bacteroidota</taxon>
        <taxon>Cytophagia</taxon>
        <taxon>Cytophagales</taxon>
        <taxon>Spirosomataceae</taxon>
        <taxon>Runella</taxon>
    </lineage>
</organism>
<dbReference type="InterPro" id="IPR052893">
    <property type="entry name" value="TCS_response_regulator"/>
</dbReference>
<dbReference type="AlphaFoldDB" id="A0A7U4E826"/>
<dbReference type="PANTHER" id="PTHR44520:SF2">
    <property type="entry name" value="RESPONSE REGULATOR RCP1"/>
    <property type="match status" value="1"/>
</dbReference>
<dbReference type="Gene3D" id="3.40.50.2300">
    <property type="match status" value="1"/>
</dbReference>
<evidence type="ECO:0000313" key="3">
    <source>
        <dbReference type="EMBL" id="AEI50923.1"/>
    </source>
</evidence>
<evidence type="ECO:0000313" key="4">
    <source>
        <dbReference type="Proteomes" id="UP000000493"/>
    </source>
</evidence>
<name>A0A7U4E826_RUNSL</name>
<dbReference type="RefSeq" id="WP_013930213.1">
    <property type="nucleotide sequence ID" value="NC_015703.1"/>
</dbReference>
<dbReference type="PANTHER" id="PTHR44520">
    <property type="entry name" value="RESPONSE REGULATOR RCP1-RELATED"/>
    <property type="match status" value="1"/>
</dbReference>
<gene>
    <name evidence="3" type="ordered locus">Runsl_4603</name>
</gene>
<evidence type="ECO:0000259" key="2">
    <source>
        <dbReference type="PROSITE" id="PS50110"/>
    </source>
</evidence>
<dbReference type="Proteomes" id="UP000000493">
    <property type="component" value="Chromosome"/>
</dbReference>
<reference evidence="3 4" key="2">
    <citation type="journal article" date="2012" name="Stand. Genomic Sci.">
        <title>Complete genome sequence of the aquatic bacterium Runella slithyformis type strain (LSU 4(T)).</title>
        <authorList>
            <person name="Copeland A."/>
            <person name="Zhang X."/>
            <person name="Misra M."/>
            <person name="Lapidus A."/>
            <person name="Nolan M."/>
            <person name="Lucas S."/>
            <person name="Deshpande S."/>
            <person name="Cheng J.F."/>
            <person name="Tapia R."/>
            <person name="Goodwin L.A."/>
            <person name="Pitluck S."/>
            <person name="Liolios K."/>
            <person name="Pagani I."/>
            <person name="Ivanova N."/>
            <person name="Mikhailova N."/>
            <person name="Pati A."/>
            <person name="Chen A."/>
            <person name="Palaniappan K."/>
            <person name="Land M."/>
            <person name="Hauser L."/>
            <person name="Pan C."/>
            <person name="Jeffries C.D."/>
            <person name="Detter J.C."/>
            <person name="Brambilla E.M."/>
            <person name="Rohde M."/>
            <person name="Djao O.D."/>
            <person name="Goker M."/>
            <person name="Sikorski J."/>
            <person name="Tindall B.J."/>
            <person name="Woyke T."/>
            <person name="Bristow J."/>
            <person name="Eisen J.A."/>
            <person name="Markowitz V."/>
            <person name="Hugenholtz P."/>
            <person name="Kyrpides N.C."/>
            <person name="Klenk H.P."/>
            <person name="Mavromatis K."/>
        </authorList>
    </citation>
    <scope>NUCLEOTIDE SEQUENCE [LARGE SCALE GENOMIC DNA]</scope>
    <source>
        <strain evidence="4">ATCC 29530 / DSM 19594 / LMG 11500 / NCIMB 11436 / LSU 4</strain>
    </source>
</reference>
<dbReference type="EMBL" id="CP002859">
    <property type="protein sequence ID" value="AEI50923.1"/>
    <property type="molecule type" value="Genomic_DNA"/>
</dbReference>
<evidence type="ECO:0000256" key="1">
    <source>
        <dbReference type="PROSITE-ProRule" id="PRU00169"/>
    </source>
</evidence>
<proteinExistence type="predicted"/>
<protein>
    <submittedName>
        <fullName evidence="3">Response regulator receiver protein</fullName>
    </submittedName>
</protein>
<dbReference type="SUPFAM" id="SSF52172">
    <property type="entry name" value="CheY-like"/>
    <property type="match status" value="1"/>
</dbReference>
<sequence length="151" mass="17221">MTLNSKSGKSIFLADDDADDCLLFEDALREVSQQIKLTTANDGIELMDILDRKVPPPPDVIFLDLNMPRKNGFECLIEIKHTDKLKNIPVVIFSTSSQPETINRVYEQGANYYVCKPGSFSKLKLVIQKVLDIDWNQHKPPRNKENFLITL</sequence>
<feature type="domain" description="Response regulatory" evidence="2">
    <location>
        <begin position="10"/>
        <end position="131"/>
    </location>
</feature>
<dbReference type="KEGG" id="rsi:Runsl_4603"/>
<keyword evidence="1" id="KW-0597">Phosphoprotein</keyword>